<sequence length="404" mass="47183">MTPEQLKLLQQLAELGDVTYFKRNRETIVKAISNMDMKALEVILDESITYQDVSKKVFLIKLNELFKDLKKTDDYLTINDGKCQSDECPNKNKCGVLFSGNKSGNNFPLIIEKDENNNIKDLYYCNDFHCESDSDGHKKGKSLYYKIYEDEKADFIPNANFEYINSKAVKALNEIKEFRGKSIPKEELIKWVNTYANFFSTLFIFHLRYKNEELFYHCYSNSKQIVDFMLLEQEATSAVELFDTLVIDNEMNLLKWLSENEKLKADMMLFIYFFINEKTPQSKIIEIDKKLNISISSDYFKNCLRFNQIITIYYDKILAKYKVHNIDYNLTTDDGIINNESSLKFHLAQRGVHTDTIKYSFNPGKNSFLYDAPNLGQLEKGVSYGDNNDDRDITKNDTDSFEII</sequence>
<keyword evidence="2" id="KW-1185">Reference proteome</keyword>
<gene>
    <name evidence="1" type="ORF">GCM10022388_28010</name>
</gene>
<accession>A0ABP7V4S1</accession>
<evidence type="ECO:0000313" key="2">
    <source>
        <dbReference type="Proteomes" id="UP001500426"/>
    </source>
</evidence>
<comment type="caution">
    <text evidence="1">The sequence shown here is derived from an EMBL/GenBank/DDBJ whole genome shotgun (WGS) entry which is preliminary data.</text>
</comment>
<dbReference type="Proteomes" id="UP001500426">
    <property type="component" value="Unassembled WGS sequence"/>
</dbReference>
<evidence type="ECO:0000313" key="1">
    <source>
        <dbReference type="EMBL" id="GAA4059594.1"/>
    </source>
</evidence>
<dbReference type="EMBL" id="BAABCS010000031">
    <property type="protein sequence ID" value="GAA4059594.1"/>
    <property type="molecule type" value="Genomic_DNA"/>
</dbReference>
<proteinExistence type="predicted"/>
<protein>
    <submittedName>
        <fullName evidence="1">Uncharacterized protein</fullName>
    </submittedName>
</protein>
<dbReference type="RefSeq" id="WP_345095748.1">
    <property type="nucleotide sequence ID" value="NZ_BAABCS010000031.1"/>
</dbReference>
<name>A0ABP7V4S1_9FLAO</name>
<reference evidence="2" key="1">
    <citation type="journal article" date="2019" name="Int. J. Syst. Evol. Microbiol.">
        <title>The Global Catalogue of Microorganisms (GCM) 10K type strain sequencing project: providing services to taxonomists for standard genome sequencing and annotation.</title>
        <authorList>
            <consortium name="The Broad Institute Genomics Platform"/>
            <consortium name="The Broad Institute Genome Sequencing Center for Infectious Disease"/>
            <person name="Wu L."/>
            <person name="Ma J."/>
        </authorList>
    </citation>
    <scope>NUCLEOTIDE SEQUENCE [LARGE SCALE GENOMIC DNA]</scope>
    <source>
        <strain evidence="2">JCM 17068</strain>
    </source>
</reference>
<organism evidence="1 2">
    <name type="scientific">Flavobacterium chungnamense</name>
    <dbReference type="NCBI Taxonomy" id="706182"/>
    <lineage>
        <taxon>Bacteria</taxon>
        <taxon>Pseudomonadati</taxon>
        <taxon>Bacteroidota</taxon>
        <taxon>Flavobacteriia</taxon>
        <taxon>Flavobacteriales</taxon>
        <taxon>Flavobacteriaceae</taxon>
        <taxon>Flavobacterium</taxon>
    </lineage>
</organism>